<proteinExistence type="predicted"/>
<keyword evidence="3" id="KW-1185">Reference proteome</keyword>
<protein>
    <submittedName>
        <fullName evidence="2">TPR-like protein</fullName>
    </submittedName>
</protein>
<dbReference type="InterPro" id="IPR011990">
    <property type="entry name" value="TPR-like_helical_dom_sf"/>
</dbReference>
<dbReference type="OrthoDB" id="9991317at2759"/>
<organism evidence="2 3">
    <name type="scientific">Sanghuangporus baumii</name>
    <name type="common">Phellinus baumii</name>
    <dbReference type="NCBI Taxonomy" id="108892"/>
    <lineage>
        <taxon>Eukaryota</taxon>
        <taxon>Fungi</taxon>
        <taxon>Dikarya</taxon>
        <taxon>Basidiomycota</taxon>
        <taxon>Agaricomycotina</taxon>
        <taxon>Agaricomycetes</taxon>
        <taxon>Hymenochaetales</taxon>
        <taxon>Hymenochaetaceae</taxon>
        <taxon>Sanghuangporus</taxon>
    </lineage>
</organism>
<accession>A0A9Q5I488</accession>
<sequence length="855" mass="95024">MLQAESSWSSFEESGNREDLDQAITFQQTALDDCPDSDSDRAETLFGLALFLYTRYERWGDIDALEKSIKLDRDALALRPVGHPLRASSLGNLATSLSTRFNQNGGMQDLEDAIALQRSALELRPEGHPDRSMSLGNLAGSLSTRFNQNGGMQDLEDAIALERSALELRPEGHPDRASSLGNLATSLSKRFDQNGGMQDLEDAIALERSALELRPEGHPVRASSLGNLATSLSTRFNQNGGMQDLEDAIALERSALELRPEGHPHRSMSLKNLAEYLCLRFGREGNVNDFNQSIQLLDHATSHAFSSFSHRLKAVRRWTTIARSHDHPTLLEAHKTSISLLQRALSTRPTLSTQHQFLSSDGGYQALALDAASCAIAKGNFALAIEFLEQGRALLWSQMRGLRTPLEQLSQASKPLADRFEDCSRRLEALMASSESRQVGSDIGEGGMQANSARQASADAMFVQIRKLTEEQEVIINAIRELPEFEDFLRAAPFESLKEAASEGPVIVLNHSSFRCDALIITSSQETPCVCIPLDNVFYSDSIELHKELVKGRKKFGLRSKKYDGILRRVMKTLWDRVVSKVIQKLKELRVNGGSRIWWCATSVLSAFPFHAAGPYEGADGRMKYLLDDYVSSYIPTLASLIHARYGVQNGSEKMLFVADTTLPSAKKERDWICRSRRRLIDKQLLDDHATPEEVLRLLPWAQWVHFTCHGQLGKEPFNSSLKLPGGKLTLLDIARANLPNAEFAFLSACHTAEQGPKFALDEALHLAAAMQFCGFRSVVGTMWKLLDRDGPFLARFVYGHMMLDLEEGEVRFKRAAEAVRGAALSLRDQGDEGPDGYKVDIMAERWVNLVHIGA</sequence>
<dbReference type="PANTHER" id="PTHR19959:SF119">
    <property type="entry name" value="FUNGAL LIPASE-LIKE DOMAIN-CONTAINING PROTEIN"/>
    <property type="match status" value="1"/>
</dbReference>
<dbReference type="Pfam" id="PF13374">
    <property type="entry name" value="TPR_10"/>
    <property type="match status" value="2"/>
</dbReference>
<evidence type="ECO:0000259" key="1">
    <source>
        <dbReference type="Pfam" id="PF12770"/>
    </source>
</evidence>
<gene>
    <name evidence="2" type="ORF">A7U60_g1277</name>
</gene>
<dbReference type="Proteomes" id="UP000757232">
    <property type="component" value="Unassembled WGS sequence"/>
</dbReference>
<dbReference type="AlphaFoldDB" id="A0A9Q5I488"/>
<reference evidence="2" key="1">
    <citation type="submission" date="2016-06" db="EMBL/GenBank/DDBJ databases">
        <title>Draft Genome sequence of the fungus Inonotus baumii.</title>
        <authorList>
            <person name="Zhu H."/>
            <person name="Lin W."/>
        </authorList>
    </citation>
    <scope>NUCLEOTIDE SEQUENCE</scope>
    <source>
        <strain evidence="2">821</strain>
    </source>
</reference>
<dbReference type="EMBL" id="LNZH02000086">
    <property type="protein sequence ID" value="OCB91463.1"/>
    <property type="molecule type" value="Genomic_DNA"/>
</dbReference>
<feature type="domain" description="CHAT" evidence="1">
    <location>
        <begin position="569"/>
        <end position="830"/>
    </location>
</feature>
<dbReference type="SUPFAM" id="SSF48452">
    <property type="entry name" value="TPR-like"/>
    <property type="match status" value="2"/>
</dbReference>
<dbReference type="Pfam" id="PF12770">
    <property type="entry name" value="CHAT"/>
    <property type="match status" value="1"/>
</dbReference>
<dbReference type="PANTHER" id="PTHR19959">
    <property type="entry name" value="KINESIN LIGHT CHAIN"/>
    <property type="match status" value="1"/>
</dbReference>
<dbReference type="InterPro" id="IPR024983">
    <property type="entry name" value="CHAT_dom"/>
</dbReference>
<name>A0A9Q5I488_SANBA</name>
<comment type="caution">
    <text evidence="2">The sequence shown here is derived from an EMBL/GenBank/DDBJ whole genome shotgun (WGS) entry which is preliminary data.</text>
</comment>
<dbReference type="Gene3D" id="1.25.40.10">
    <property type="entry name" value="Tetratricopeptide repeat domain"/>
    <property type="match status" value="2"/>
</dbReference>
<evidence type="ECO:0000313" key="2">
    <source>
        <dbReference type="EMBL" id="OCB91463.1"/>
    </source>
</evidence>
<evidence type="ECO:0000313" key="3">
    <source>
        <dbReference type="Proteomes" id="UP000757232"/>
    </source>
</evidence>